<protein>
    <submittedName>
        <fullName evidence="2">Uncharacterized protein</fullName>
    </submittedName>
</protein>
<evidence type="ECO:0000313" key="2">
    <source>
        <dbReference type="EMBL" id="KAL0312173.1"/>
    </source>
</evidence>
<feature type="region of interest" description="Disordered" evidence="1">
    <location>
        <begin position="1"/>
        <end position="24"/>
    </location>
</feature>
<organism evidence="2">
    <name type="scientific">Sesamum radiatum</name>
    <name type="common">Black benniseed</name>
    <dbReference type="NCBI Taxonomy" id="300843"/>
    <lineage>
        <taxon>Eukaryota</taxon>
        <taxon>Viridiplantae</taxon>
        <taxon>Streptophyta</taxon>
        <taxon>Embryophyta</taxon>
        <taxon>Tracheophyta</taxon>
        <taxon>Spermatophyta</taxon>
        <taxon>Magnoliopsida</taxon>
        <taxon>eudicotyledons</taxon>
        <taxon>Gunneridae</taxon>
        <taxon>Pentapetalae</taxon>
        <taxon>asterids</taxon>
        <taxon>lamiids</taxon>
        <taxon>Lamiales</taxon>
        <taxon>Pedaliaceae</taxon>
        <taxon>Sesamum</taxon>
    </lineage>
</organism>
<dbReference type="AlphaFoldDB" id="A0AAW2L2H6"/>
<dbReference type="EMBL" id="JACGWJ010000026">
    <property type="protein sequence ID" value="KAL0312173.1"/>
    <property type="molecule type" value="Genomic_DNA"/>
</dbReference>
<gene>
    <name evidence="2" type="ORF">Sradi_5616600</name>
</gene>
<reference evidence="2" key="1">
    <citation type="submission" date="2020-06" db="EMBL/GenBank/DDBJ databases">
        <authorList>
            <person name="Li T."/>
            <person name="Hu X."/>
            <person name="Zhang T."/>
            <person name="Song X."/>
            <person name="Zhang H."/>
            <person name="Dai N."/>
            <person name="Sheng W."/>
            <person name="Hou X."/>
            <person name="Wei L."/>
        </authorList>
    </citation>
    <scope>NUCLEOTIDE SEQUENCE</scope>
    <source>
        <strain evidence="2">G02</strain>
        <tissue evidence="2">Leaf</tissue>
    </source>
</reference>
<accession>A0AAW2L2H6</accession>
<comment type="caution">
    <text evidence="2">The sequence shown here is derived from an EMBL/GenBank/DDBJ whole genome shotgun (WGS) entry which is preliminary data.</text>
</comment>
<sequence>MGMVARETLAGTPSTPPKEKSSNRLILEEKSLQKKIDLRGEVELRPDKQASEEQIMHRLSLWPWYLPDVVPSQLTS</sequence>
<name>A0AAW2L2H6_SESRA</name>
<proteinExistence type="predicted"/>
<reference evidence="2" key="2">
    <citation type="journal article" date="2024" name="Plant">
        <title>Genomic evolution and insights into agronomic trait innovations of Sesamum species.</title>
        <authorList>
            <person name="Miao H."/>
            <person name="Wang L."/>
            <person name="Qu L."/>
            <person name="Liu H."/>
            <person name="Sun Y."/>
            <person name="Le M."/>
            <person name="Wang Q."/>
            <person name="Wei S."/>
            <person name="Zheng Y."/>
            <person name="Lin W."/>
            <person name="Duan Y."/>
            <person name="Cao H."/>
            <person name="Xiong S."/>
            <person name="Wang X."/>
            <person name="Wei L."/>
            <person name="Li C."/>
            <person name="Ma Q."/>
            <person name="Ju M."/>
            <person name="Zhao R."/>
            <person name="Li G."/>
            <person name="Mu C."/>
            <person name="Tian Q."/>
            <person name="Mei H."/>
            <person name="Zhang T."/>
            <person name="Gao T."/>
            <person name="Zhang H."/>
        </authorList>
    </citation>
    <scope>NUCLEOTIDE SEQUENCE</scope>
    <source>
        <strain evidence="2">G02</strain>
    </source>
</reference>
<evidence type="ECO:0000256" key="1">
    <source>
        <dbReference type="SAM" id="MobiDB-lite"/>
    </source>
</evidence>